<comment type="caution">
    <text evidence="3">Lacks conserved residue(s) required for the propagation of feature annotation.</text>
</comment>
<name>A0A146K3L3_9EUKA</name>
<dbReference type="InterPro" id="IPR027640">
    <property type="entry name" value="Kinesin-like_fam"/>
</dbReference>
<proteinExistence type="inferred from homology"/>
<gene>
    <name evidence="6" type="ORF">TPC1_16911</name>
</gene>
<dbReference type="AlphaFoldDB" id="A0A146K3L3"/>
<dbReference type="SMART" id="SM00129">
    <property type="entry name" value="KISc"/>
    <property type="match status" value="1"/>
</dbReference>
<keyword evidence="1 4" id="KW-0175">Coiled coil</keyword>
<dbReference type="InterPro" id="IPR027417">
    <property type="entry name" value="P-loop_NTPase"/>
</dbReference>
<organism evidence="6">
    <name type="scientific">Trepomonas sp. PC1</name>
    <dbReference type="NCBI Taxonomy" id="1076344"/>
    <lineage>
        <taxon>Eukaryota</taxon>
        <taxon>Metamonada</taxon>
        <taxon>Diplomonadida</taxon>
        <taxon>Hexamitidae</taxon>
        <taxon>Hexamitinae</taxon>
        <taxon>Trepomonas</taxon>
    </lineage>
</organism>
<dbReference type="GO" id="GO:0005524">
    <property type="term" value="F:ATP binding"/>
    <property type="evidence" value="ECO:0007669"/>
    <property type="project" value="InterPro"/>
</dbReference>
<evidence type="ECO:0000256" key="2">
    <source>
        <dbReference type="ARBA" id="ARBA00023175"/>
    </source>
</evidence>
<dbReference type="GO" id="GO:0008017">
    <property type="term" value="F:microtubule binding"/>
    <property type="evidence" value="ECO:0007669"/>
    <property type="project" value="InterPro"/>
</dbReference>
<dbReference type="PROSITE" id="PS50067">
    <property type="entry name" value="KINESIN_MOTOR_2"/>
    <property type="match status" value="1"/>
</dbReference>
<evidence type="ECO:0000256" key="1">
    <source>
        <dbReference type="ARBA" id="ARBA00023054"/>
    </source>
</evidence>
<dbReference type="SUPFAM" id="SSF52540">
    <property type="entry name" value="P-loop containing nucleoside triphosphate hydrolases"/>
    <property type="match status" value="1"/>
</dbReference>
<dbReference type="PANTHER" id="PTHR47968">
    <property type="entry name" value="CENTROMERE PROTEIN E"/>
    <property type="match status" value="1"/>
</dbReference>
<dbReference type="InterPro" id="IPR036961">
    <property type="entry name" value="Kinesin_motor_dom_sf"/>
</dbReference>
<evidence type="ECO:0000256" key="4">
    <source>
        <dbReference type="SAM" id="Coils"/>
    </source>
</evidence>
<feature type="non-terminal residue" evidence="6">
    <location>
        <position position="298"/>
    </location>
</feature>
<reference evidence="6" key="1">
    <citation type="submission" date="2015-07" db="EMBL/GenBank/DDBJ databases">
        <title>Adaptation to a free-living lifestyle via gene acquisitions in the diplomonad Trepomonas sp. PC1.</title>
        <authorList>
            <person name="Xu F."/>
            <person name="Jerlstrom-Hultqvist J."/>
            <person name="Kolisko M."/>
            <person name="Simpson A.G.B."/>
            <person name="Roger A.J."/>
            <person name="Svard S.G."/>
            <person name="Andersson J.O."/>
        </authorList>
    </citation>
    <scope>NUCLEOTIDE SEQUENCE</scope>
    <source>
        <strain evidence="6">PC1</strain>
    </source>
</reference>
<evidence type="ECO:0000259" key="5">
    <source>
        <dbReference type="PROSITE" id="PS50067"/>
    </source>
</evidence>
<dbReference type="Pfam" id="PF00225">
    <property type="entry name" value="Kinesin"/>
    <property type="match status" value="1"/>
</dbReference>
<dbReference type="PANTHER" id="PTHR47968:SF75">
    <property type="entry name" value="CENTROMERE-ASSOCIATED PROTEIN E"/>
    <property type="match status" value="1"/>
</dbReference>
<feature type="coiled-coil region" evidence="4">
    <location>
        <begin position="192"/>
        <end position="258"/>
    </location>
</feature>
<feature type="domain" description="Kinesin motor" evidence="5">
    <location>
        <begin position="1"/>
        <end position="184"/>
    </location>
</feature>
<protein>
    <submittedName>
        <fullName evidence="6">Kinesin-2</fullName>
    </submittedName>
</protein>
<dbReference type="InterPro" id="IPR001752">
    <property type="entry name" value="Kinesin_motor_dom"/>
</dbReference>
<dbReference type="GO" id="GO:0007018">
    <property type="term" value="P:microtubule-based movement"/>
    <property type="evidence" value="ECO:0007669"/>
    <property type="project" value="InterPro"/>
</dbReference>
<accession>A0A146K3L3</accession>
<evidence type="ECO:0000256" key="3">
    <source>
        <dbReference type="PROSITE-ProRule" id="PRU00283"/>
    </source>
</evidence>
<evidence type="ECO:0000313" key="6">
    <source>
        <dbReference type="EMBL" id="JAP91472.1"/>
    </source>
</evidence>
<dbReference type="PRINTS" id="PR00380">
    <property type="entry name" value="KINESINHEAVY"/>
</dbReference>
<dbReference type="Gene3D" id="3.40.850.10">
    <property type="entry name" value="Kinesin motor domain"/>
    <property type="match status" value="1"/>
</dbReference>
<sequence length="298" mass="33760">KYQMQCVEIYNESIRDLFNPIQTDLKLFEQKQQTLIEGANKESVCAADFKQKLQKCFKNRAVGVTNLNLQSSRSHLLLIISFNNTQLIFVDLAGSERLAKTNTQGAILNQGCSINSSLLVLGRVIEAIIKNNYIPFRDSKLTRLLSNSLGGSASSLLIVCVSSAKSNVDESTQSLRFGVRCGMIQNELKRQIQVGSGEVAVLKEQIQQLEMENQANKQEIVDLREINFELEEKYQKIKENSQQIIKELLQKAKQREESVMKAAKALIFNQMSVKEELCRMKEKARNICKSGIMFDETK</sequence>
<dbReference type="EMBL" id="GDID01005134">
    <property type="protein sequence ID" value="JAP91472.1"/>
    <property type="molecule type" value="Transcribed_RNA"/>
</dbReference>
<feature type="non-terminal residue" evidence="6">
    <location>
        <position position="1"/>
    </location>
</feature>
<dbReference type="GO" id="GO:0003777">
    <property type="term" value="F:microtubule motor activity"/>
    <property type="evidence" value="ECO:0007669"/>
    <property type="project" value="InterPro"/>
</dbReference>
<comment type="similarity">
    <text evidence="3">Belongs to the TRAFAC class myosin-kinesin ATPase superfamily. Kinesin family.</text>
</comment>
<keyword evidence="2" id="KW-0505">Motor protein</keyword>